<dbReference type="Gene3D" id="2.60.40.10">
    <property type="entry name" value="Immunoglobulins"/>
    <property type="match status" value="2"/>
</dbReference>
<sequence length="1140" mass="126914">MTLVRTAREYESSQGWAVSEDGKTVAGRLRSENGAQAFRWTKEEGFRVLGRIDTTRPYDLALDISADGSVVVGYAESSKGTQAFRWSESEGLIGLGFLGGFPHSEARIVSEDGETIWGFSDTARGEEIFKWTYDSGMEGLGIFGEPEDANSEGTVLVGRFNRDSNDRYNGHDAFRWEKGKGSIRLAGPNENERSNSLAKAVSENGQMVVGYAQEYRHGPKLGVFWHEAVNWRATTLNEYFDSNGFNRNGLSFTTITDASADGLTLFGYCQYNGRGSNYPFRVQLDLGTPPPPTDLFSEVLEAPIFGYTIYSYPEFNLATRLSWGASEGADVSEYLIYRDGVLIGSTSKSEFVDSFVLPGEGYSYHLVAVNTKGFASERSEKINLRIPKVVNSIRDGEFQNDPTRSGPWSVVKTGDVDIVHSSKLPEEVTEDPLSDTNYLTIKSETSDDEWTLGQLIRDVNEFGEYQLSFSARSKEGSDLVVALKGEGYGDVEDPFFLTPTTFNLTPKWQVFTVNFNIDDRFKRLDHLLIAIGNNEDLKENESIDIDHIVLWNRLGAETPMPQKPTELNARFVSRSAVLLEWDLPIGTAGVVEYEIIRDGKIVGSSNNRSYIDQKLATPGPYLYEIVAIDSQGNRSAPSPARKVFNGPNVQASDIVPYLTLGNMSPDGKAFLWAVRSELTGNMQIKKWTEAGEVVVSEQEEPYSLAIWSVANEGRAAAGMASHPELDYSVPFHWSECDGLKYIDLGPLEGIRGSFAVESISATGNAIVGSFWERFAPEAFRWTEAEGLQLLGKLPGDYTSSYGIAVSGDGSVVVGHHEGYPFNYAGFVWTERGGREEFGPFHVEGSEGLIADVSSDGKTLIGEARVRPNKPFQYRWSEADGVIELSGLDRQKPYYSYAVSGDGSMVVGTAKDAEDTSNAIFWYRRYNWSPININEFMLSVGHDTKGEFYSTISNVSDDGRTLLLGAGGSNTRIRLNLSTRDSENNLVHNSGFEESWRFWGLSRWDRSLSKEKKLIETPGFMEERAARIRMGNLAGDPKTLHLRQNGIELEPNTDYYLSFSVKASMPGKAMVRLFKDDNPSNNYGVDEEFELTTEWQTHVIEFRTDALGEYVSNGRLQFTFLRGGFKRVLEFFVDEVAIHEK</sequence>
<dbReference type="InterPro" id="IPR008979">
    <property type="entry name" value="Galactose-bd-like_sf"/>
</dbReference>
<comment type="caution">
    <text evidence="1">The sequence shown here is derived from an EMBL/GenBank/DDBJ whole genome shotgun (WGS) entry which is preliminary data.</text>
</comment>
<dbReference type="InterPro" id="IPR013783">
    <property type="entry name" value="Ig-like_fold"/>
</dbReference>
<keyword evidence="2" id="KW-1185">Reference proteome</keyword>
<dbReference type="InterPro" id="IPR036116">
    <property type="entry name" value="FN3_sf"/>
</dbReference>
<protein>
    <submittedName>
        <fullName evidence="1">Carbohydrate binding domain-containing protein</fullName>
    </submittedName>
</protein>
<dbReference type="RefSeq" id="WP_191615923.1">
    <property type="nucleotide sequence ID" value="NZ_JACYFG010000006.1"/>
</dbReference>
<dbReference type="InterPro" id="IPR014262">
    <property type="entry name" value="HAF_rpt"/>
</dbReference>
<dbReference type="AlphaFoldDB" id="A0A927F6B0"/>
<reference evidence="1" key="1">
    <citation type="submission" date="2020-09" db="EMBL/GenBank/DDBJ databases">
        <title>Pelagicoccus enzymogenes sp. nov. with an EPS production, isolated from marine sediment.</title>
        <authorList>
            <person name="Feng X."/>
        </authorList>
    </citation>
    <scope>NUCLEOTIDE SEQUENCE</scope>
    <source>
        <strain evidence="1">NFK12</strain>
    </source>
</reference>
<gene>
    <name evidence="1" type="ORF">IEN85_04780</name>
</gene>
<dbReference type="NCBIfam" id="TIGR02913">
    <property type="entry name" value="HAF_rpt"/>
    <property type="match status" value="1"/>
</dbReference>
<accession>A0A927F6B0</accession>
<dbReference type="SUPFAM" id="SSF49265">
    <property type="entry name" value="Fibronectin type III"/>
    <property type="match status" value="1"/>
</dbReference>
<organism evidence="1 2">
    <name type="scientific">Pelagicoccus enzymogenes</name>
    <dbReference type="NCBI Taxonomy" id="2773457"/>
    <lineage>
        <taxon>Bacteria</taxon>
        <taxon>Pseudomonadati</taxon>
        <taxon>Verrucomicrobiota</taxon>
        <taxon>Opitutia</taxon>
        <taxon>Puniceicoccales</taxon>
        <taxon>Pelagicoccaceae</taxon>
        <taxon>Pelagicoccus</taxon>
    </lineage>
</organism>
<dbReference type="SUPFAM" id="SSF49785">
    <property type="entry name" value="Galactose-binding domain-like"/>
    <property type="match status" value="2"/>
</dbReference>
<evidence type="ECO:0000313" key="2">
    <source>
        <dbReference type="Proteomes" id="UP000622317"/>
    </source>
</evidence>
<dbReference type="Proteomes" id="UP000622317">
    <property type="component" value="Unassembled WGS sequence"/>
</dbReference>
<proteinExistence type="predicted"/>
<dbReference type="EMBL" id="JACYFG010000006">
    <property type="protein sequence ID" value="MBD5778795.1"/>
    <property type="molecule type" value="Genomic_DNA"/>
</dbReference>
<name>A0A927F6B0_9BACT</name>
<evidence type="ECO:0000313" key="1">
    <source>
        <dbReference type="EMBL" id="MBD5778795.1"/>
    </source>
</evidence>
<dbReference type="Gene3D" id="2.60.120.260">
    <property type="entry name" value="Galactose-binding domain-like"/>
    <property type="match status" value="2"/>
</dbReference>